<gene>
    <name evidence="2" type="ORF">TRFO_23076</name>
</gene>
<evidence type="ECO:0000259" key="1">
    <source>
        <dbReference type="SMART" id="SM01026"/>
    </source>
</evidence>
<dbReference type="PANTHER" id="PTHR13743">
    <property type="entry name" value="BEIGE/BEACH-RELATED"/>
    <property type="match status" value="1"/>
</dbReference>
<feature type="domain" description="BEACH" evidence="1">
    <location>
        <begin position="1744"/>
        <end position="1903"/>
    </location>
</feature>
<dbReference type="SUPFAM" id="SSF49899">
    <property type="entry name" value="Concanavalin A-like lectins/glucanases"/>
    <property type="match status" value="1"/>
</dbReference>
<dbReference type="Gene3D" id="1.10.1540.10">
    <property type="entry name" value="BEACH domain"/>
    <property type="match status" value="2"/>
</dbReference>
<dbReference type="RefSeq" id="XP_068361600.1">
    <property type="nucleotide sequence ID" value="XM_068502942.1"/>
</dbReference>
<accession>A0A1J4KC02</accession>
<dbReference type="EMBL" id="MLAK01000667">
    <property type="protein sequence ID" value="OHT08464.1"/>
    <property type="molecule type" value="Genomic_DNA"/>
</dbReference>
<dbReference type="SUPFAM" id="SSF81837">
    <property type="entry name" value="BEACH domain"/>
    <property type="match status" value="1"/>
</dbReference>
<organism evidence="2 3">
    <name type="scientific">Tritrichomonas foetus</name>
    <dbReference type="NCBI Taxonomy" id="1144522"/>
    <lineage>
        <taxon>Eukaryota</taxon>
        <taxon>Metamonada</taxon>
        <taxon>Parabasalia</taxon>
        <taxon>Tritrichomonadida</taxon>
        <taxon>Tritrichomonadidae</taxon>
        <taxon>Tritrichomonas</taxon>
    </lineage>
</organism>
<dbReference type="InterPro" id="IPR050865">
    <property type="entry name" value="BEACH_Domain"/>
</dbReference>
<proteinExistence type="predicted"/>
<sequence length="2195" mass="253674">MTNSSFSSSNRNAIQLILSVIELKYSITPSEIASLNPAERDIFQFIDIIDKVKLEKLKKEKQLLSMPQDQALRNLPYQCIFSPSALQQLLDINKDKQQVSKPTAVYIFFNALTYLYYHNEVLDPETMAIIIKALGMCCLLSTCQGLATVFFMNIVNKGLNGKSAEWDEELIKAIFRFIEINQTVDGTFYKSLTQLCRIALEMNKEEIQELIFKFLLFEFTNRRSVVKKEDQTELLNVLSPYIESLHPMIFPIISAMSSITHCQALKDIYINYADILAKEISNHPLKIGEQSSMEDLPKIDIPTNDQYNFIDKSEPSFPKCFKALPIQILEDYDISKHFPKDIWNFVETLDQLLIESHMECTDDFFISLHKYVQESLNQNTFYSYIATVLVLFKNNATPGRFPIYRDCLTTQRIFDPQYVVFSNSGLDPIINYLRKEIVIILADKDQEILMDIMKKDNSLLFVELLGRLLAKTFQMDLFSSFPNFFTDVIDTAFYLQALDIKHHTENISIVRSVVFLFMAELANFPAFLDEAFIPRFCNFLFESEITDYILFIIRTHFSLCQSGGNFSPLSQRLNGILKTCSYRVKIDERYCSLAFKIVETLVQGLKYSMRIITLAQQLFDSILLNFKAAPTNEFLSLILSLVQRISCYDDGYNLKLDDISTITNYMKENKLYDYNWYIRILSILTNNNIIAPRDFKLNQFFFIERPQFIILFLTVFGTSPEFSKFLEIISLNCKISPFTARCCHDGCLDMILLKFLAEQKDECNISHRGVSIDLKITHDDQKKFVYPLLTAMLATKTSYSVVALLHKLCKMRNPHFLKIFELAMAQCASNQTPSYVISSLPVENKANGISITNTNFSFSFWFKLDSARIIRTRPEITFFTVTDKKTTLSLLYTKNNAVIIRVTEKNGQVTQFNFPLVIIEPTFSMEENAVRANTWHFFGISFYVSNGKQSAGVFYDDFPIATHKPLVFNPISFSRGTLDVKLGLVETDDPQRCRELGYISKFRYSPTFLRRADFHDLFMECAPNSELTEITTNSLFFRSKTILEIYDDPFVLQQYVKSLLTILDTDFLYTLKFILLSKENQMTFNMTDDILDCILMMPKRDSSLYHTIYSIFEVITEETLELEWIESLIFNIPLWMKCDPISKFSILCHWNTTLFKNYENLFRNTPKFSNAFLQFDYLFNDKEQNCRDEYIKMLSRLARLKFTTADSRVFYDVVLASYQKPTFSSYLQLLRNISPVLSPTMRRDLLHMMHPILKNDNSKNTLDIIGAIHDLSLVDSPQEAMFLARLVPDCCYTPILFMDLIKYLPKFPNFFPLLCCLSLQLNPGEQELVTTSISQLIGESVSSMKFNGLWYIWPIVFSFRTSSKCQKSILEFLASATNACQDKVNAIQNICHFISYMSAAKGVPNITDEYLIPLASCIPDNETSALNEVLNQLLYSVFYRIGPHTHNTELIKAIENSPFAMPFKYTIGQPFKHQEVTNIGELEILAKNRIVPSIGFEHLFNDQGKLKAFSALQISMMILGKIKNKSDYVDIVKHYALSQKGKAHFSSAFEKMRKEYCDQFARVTTTLFKNIALSLDSSAQMYSSLKTFNFETINRNAREHQIQPIELAPRPQYTNMLEYARSRISAPNYPSRIKKRLSSRPTKSIHASQQLKKVEFHMPDAKLINIRKTRKCELQMSKEFIRFTVEQRTKVVRIQDIDAVYFNENSFEFATKDYRWYLIDILPYPTQPLIKLFKDKQIPKIIMTTHWGSNFDYLIQLNLAAGRSFNNPQIYPVFPNVLANYSDYMARNIASIKVNSKIKNPDVDQLRWGPSFYSSYDVNIRPTIENETFLPPEFYYFSEMFGEAKLPTWATNKYDFVYKMRKLLESPNVTKNLPKWIDAVFGDQSFMTGQIHKTLFQSAHFSKSEIILRLNNQVVDVIQRPIAYAAFYEKSMALVTSDKQVQYYTLSQSNSQLNIAKVKSYVLDNDVNKYEFFIVGGKLAAFDKDSMCLSKYESTVEKKTICSDNSHFCECGSTFFYLEDLSTIRSERGEAYRSEDDIVCFASSARFGVLVYATVDDVIHIRIMPKGKEDIQRKLRGIPLRILVTESWGFIVVHTPGEITIMNQNGDIIKCLPFKFDIDSWSTFKSTSGFDYILFQHKQTQFFAFEAMAPEKVCSICDTPDVIATHYLMDSETILVLNKAGKVTAYPINISTLFA</sequence>
<dbReference type="InterPro" id="IPR036372">
    <property type="entry name" value="BEACH_dom_sf"/>
</dbReference>
<dbReference type="SMART" id="SM01026">
    <property type="entry name" value="Beach"/>
    <property type="match status" value="1"/>
</dbReference>
<dbReference type="OrthoDB" id="10691160at2759"/>
<dbReference type="Pfam" id="PF02138">
    <property type="entry name" value="Beach"/>
    <property type="match status" value="2"/>
</dbReference>
<name>A0A1J4KC02_9EUKA</name>
<reference evidence="2" key="1">
    <citation type="submission" date="2016-10" db="EMBL/GenBank/DDBJ databases">
        <authorList>
            <person name="Benchimol M."/>
            <person name="Almeida L.G."/>
            <person name="Vasconcelos A.T."/>
            <person name="Perreira-Neves A."/>
            <person name="Rosa I.A."/>
            <person name="Tasca T."/>
            <person name="Bogo M.R."/>
            <person name="de Souza W."/>
        </authorList>
    </citation>
    <scope>NUCLEOTIDE SEQUENCE [LARGE SCALE GENOMIC DNA]</scope>
    <source>
        <strain evidence="2">K</strain>
    </source>
</reference>
<comment type="caution">
    <text evidence="2">The sequence shown here is derived from an EMBL/GenBank/DDBJ whole genome shotgun (WGS) entry which is preliminary data.</text>
</comment>
<protein>
    <recommendedName>
        <fullName evidence="1">BEACH domain-containing protein</fullName>
    </recommendedName>
</protein>
<dbReference type="InterPro" id="IPR000409">
    <property type="entry name" value="BEACH_dom"/>
</dbReference>
<dbReference type="VEuPathDB" id="TrichDB:TRFO_23076"/>
<dbReference type="InterPro" id="IPR013320">
    <property type="entry name" value="ConA-like_dom_sf"/>
</dbReference>
<dbReference type="Proteomes" id="UP000179807">
    <property type="component" value="Unassembled WGS sequence"/>
</dbReference>
<evidence type="ECO:0000313" key="2">
    <source>
        <dbReference type="EMBL" id="OHT08464.1"/>
    </source>
</evidence>
<keyword evidence="3" id="KW-1185">Reference proteome</keyword>
<dbReference type="GeneID" id="94837646"/>
<dbReference type="Gene3D" id="2.60.120.200">
    <property type="match status" value="1"/>
</dbReference>
<evidence type="ECO:0000313" key="3">
    <source>
        <dbReference type="Proteomes" id="UP000179807"/>
    </source>
</evidence>